<protein>
    <submittedName>
        <fullName evidence="1">N-acetyltransferase</fullName>
    </submittedName>
</protein>
<dbReference type="EMBL" id="SRYB01000021">
    <property type="protein sequence ID" value="TGY77728.1"/>
    <property type="molecule type" value="Genomic_DNA"/>
</dbReference>
<name>A0AC61RGA0_9BACT</name>
<proteinExistence type="predicted"/>
<sequence length="387" mass="45222">MEDRIEKKTDNLMIEIRKIEPTKGNLKKFTKFQIDLYDGNPYYVPPLISDDVATLSPDVNPAFEFCDAAYFMAYRDGKPVGRIAGIINRQVNERNNRKNARFGFIDFIDDPEVSEALLVAVENWAREKGMNRIIGPLGFTDLDHEGMLVEGFQELSTMATIYNYSYYPAHLERLGYKKESDWVEYLMEVPESIPDKHNRIAEIVKKKFGLRVLKYTNRKRIKTEYGRALFHLINDAYDGLYEYSHLTERQIDYYINIYLGLLNLDLVTLIVDKEDQLVGVGISMPSMSRALQKSKGRMLPLGWWHLLKGLKGKNDRVDLLLVAVKPEYQNKGVNALLFQDLIPYYNKYGFKYAESNPELETNAKVQGQWDYFSNRQHRRRRSFYKKL</sequence>
<comment type="caution">
    <text evidence="1">The sequence shown here is derived from an EMBL/GenBank/DDBJ whole genome shotgun (WGS) entry which is preliminary data.</text>
</comment>
<dbReference type="Proteomes" id="UP000306319">
    <property type="component" value="Unassembled WGS sequence"/>
</dbReference>
<evidence type="ECO:0000313" key="1">
    <source>
        <dbReference type="EMBL" id="TGY77728.1"/>
    </source>
</evidence>
<organism evidence="1 2">
    <name type="scientific">Lepagella muris</name>
    <dbReference type="NCBI Taxonomy" id="3032870"/>
    <lineage>
        <taxon>Bacteria</taxon>
        <taxon>Pseudomonadati</taxon>
        <taxon>Bacteroidota</taxon>
        <taxon>Bacteroidia</taxon>
        <taxon>Bacteroidales</taxon>
        <taxon>Muribaculaceae</taxon>
        <taxon>Lepagella</taxon>
    </lineage>
</organism>
<reference evidence="1" key="1">
    <citation type="submission" date="2019-04" db="EMBL/GenBank/DDBJ databases">
        <title>Microbes associate with the intestines of laboratory mice.</title>
        <authorList>
            <person name="Navarre W."/>
            <person name="Wong E."/>
            <person name="Huang K."/>
            <person name="Tropini C."/>
            <person name="Ng K."/>
            <person name="Yu B."/>
        </authorList>
    </citation>
    <scope>NUCLEOTIDE SEQUENCE</scope>
    <source>
        <strain evidence="1">NM04_E33</strain>
    </source>
</reference>
<accession>A0AC61RGA0</accession>
<evidence type="ECO:0000313" key="2">
    <source>
        <dbReference type="Proteomes" id="UP000306319"/>
    </source>
</evidence>
<gene>
    <name evidence="1" type="ORF">E5331_13530</name>
</gene>
<keyword evidence="2" id="KW-1185">Reference proteome</keyword>